<dbReference type="EMBL" id="KZ678136">
    <property type="protein sequence ID" value="PSN66084.1"/>
    <property type="molecule type" value="Genomic_DNA"/>
</dbReference>
<feature type="region of interest" description="Disordered" evidence="1">
    <location>
        <begin position="1"/>
        <end position="42"/>
    </location>
</feature>
<proteinExistence type="predicted"/>
<feature type="compositionally biased region" description="Low complexity" evidence="1">
    <location>
        <begin position="1"/>
        <end position="12"/>
    </location>
</feature>
<sequence length="207" mass="22397">MPLASPSPSSPLGIRPASQPARPGSRRELLPAYQSQPGHAAARWLRQTSERKKQAAWPLPLLLPLLLPLPRCCHVSSPRGAIGLSRPGRPSPTKALHKHVSPVHDASRTRTARPGTARQACQACHGQWVPTYPSQRTACKPRTNRRAGDGHSKKQPAMPPSHPTVSARAPTPLYRAPCPLPPVPCSMRRTSCLGPRASWPQRSVPAC</sequence>
<gene>
    <name evidence="2" type="ORF">BS50DRAFT_406330</name>
</gene>
<organism evidence="2 3">
    <name type="scientific">Corynespora cassiicola Philippines</name>
    <dbReference type="NCBI Taxonomy" id="1448308"/>
    <lineage>
        <taxon>Eukaryota</taxon>
        <taxon>Fungi</taxon>
        <taxon>Dikarya</taxon>
        <taxon>Ascomycota</taxon>
        <taxon>Pezizomycotina</taxon>
        <taxon>Dothideomycetes</taxon>
        <taxon>Pleosporomycetidae</taxon>
        <taxon>Pleosporales</taxon>
        <taxon>Corynesporascaceae</taxon>
        <taxon>Corynespora</taxon>
    </lineage>
</organism>
<keyword evidence="3" id="KW-1185">Reference proteome</keyword>
<dbReference type="Proteomes" id="UP000240883">
    <property type="component" value="Unassembled WGS sequence"/>
</dbReference>
<feature type="region of interest" description="Disordered" evidence="1">
    <location>
        <begin position="135"/>
        <end position="170"/>
    </location>
</feature>
<feature type="region of interest" description="Disordered" evidence="1">
    <location>
        <begin position="80"/>
        <end position="111"/>
    </location>
</feature>
<accession>A0A2T2NKX1</accession>
<evidence type="ECO:0000313" key="3">
    <source>
        <dbReference type="Proteomes" id="UP000240883"/>
    </source>
</evidence>
<evidence type="ECO:0000313" key="2">
    <source>
        <dbReference type="EMBL" id="PSN66084.1"/>
    </source>
</evidence>
<reference evidence="2 3" key="1">
    <citation type="journal article" date="2018" name="Front. Microbiol.">
        <title>Genome-Wide Analysis of Corynespora cassiicola Leaf Fall Disease Putative Effectors.</title>
        <authorList>
            <person name="Lopez D."/>
            <person name="Ribeiro S."/>
            <person name="Label P."/>
            <person name="Fumanal B."/>
            <person name="Venisse J.S."/>
            <person name="Kohler A."/>
            <person name="de Oliveira R.R."/>
            <person name="Labutti K."/>
            <person name="Lipzen A."/>
            <person name="Lail K."/>
            <person name="Bauer D."/>
            <person name="Ohm R.A."/>
            <person name="Barry K.W."/>
            <person name="Spatafora J."/>
            <person name="Grigoriev I.V."/>
            <person name="Martin F.M."/>
            <person name="Pujade-Renaud V."/>
        </authorList>
    </citation>
    <scope>NUCLEOTIDE SEQUENCE [LARGE SCALE GENOMIC DNA]</scope>
    <source>
        <strain evidence="2 3">Philippines</strain>
    </source>
</reference>
<evidence type="ECO:0000256" key="1">
    <source>
        <dbReference type="SAM" id="MobiDB-lite"/>
    </source>
</evidence>
<protein>
    <submittedName>
        <fullName evidence="2">Uncharacterized protein</fullName>
    </submittedName>
</protein>
<dbReference type="AlphaFoldDB" id="A0A2T2NKX1"/>
<name>A0A2T2NKX1_CORCC</name>